<dbReference type="PROSITE" id="PS51918">
    <property type="entry name" value="RADICAL_SAM"/>
    <property type="match status" value="1"/>
</dbReference>
<evidence type="ECO:0000256" key="6">
    <source>
        <dbReference type="ARBA" id="ARBA00023014"/>
    </source>
</evidence>
<name>A0A1C7FEE0_9VIBR</name>
<dbReference type="CDD" id="cd01335">
    <property type="entry name" value="Radical_SAM"/>
    <property type="match status" value="1"/>
</dbReference>
<proteinExistence type="inferred from homology"/>
<dbReference type="GO" id="GO:0016491">
    <property type="term" value="F:oxidoreductase activity"/>
    <property type="evidence" value="ECO:0007669"/>
    <property type="project" value="InterPro"/>
</dbReference>
<comment type="similarity">
    <text evidence="7">Belongs to the radical SAM superfamily. Anaerobic sulfatase-maturating enzyme family.</text>
</comment>
<evidence type="ECO:0000256" key="5">
    <source>
        <dbReference type="ARBA" id="ARBA00023004"/>
    </source>
</evidence>
<dbReference type="SUPFAM" id="SSF102114">
    <property type="entry name" value="Radical SAM enzymes"/>
    <property type="match status" value="1"/>
</dbReference>
<evidence type="ECO:0000256" key="2">
    <source>
        <dbReference type="ARBA" id="ARBA00022485"/>
    </source>
</evidence>
<dbReference type="InterPro" id="IPR013785">
    <property type="entry name" value="Aldolase_TIM"/>
</dbReference>
<evidence type="ECO:0000256" key="4">
    <source>
        <dbReference type="ARBA" id="ARBA00022723"/>
    </source>
</evidence>
<dbReference type="CDD" id="cd21120">
    <property type="entry name" value="SPASM_anSME"/>
    <property type="match status" value="1"/>
</dbReference>
<dbReference type="GO" id="GO:0051539">
    <property type="term" value="F:4 iron, 4 sulfur cluster binding"/>
    <property type="evidence" value="ECO:0007669"/>
    <property type="project" value="UniProtKB-KW"/>
</dbReference>
<dbReference type="SFLD" id="SFLDG01384">
    <property type="entry name" value="thioether_bond_formation_requi"/>
    <property type="match status" value="1"/>
</dbReference>
<dbReference type="InterPro" id="IPR034491">
    <property type="entry name" value="Anaerob_Ser_sulfatase-maturase"/>
</dbReference>
<keyword evidence="3" id="KW-0949">S-adenosyl-L-methionine</keyword>
<organism evidence="9 10">
    <name type="scientific">Vibrio scophthalmi</name>
    <dbReference type="NCBI Taxonomy" id="45658"/>
    <lineage>
        <taxon>Bacteria</taxon>
        <taxon>Pseudomonadati</taxon>
        <taxon>Pseudomonadota</taxon>
        <taxon>Gammaproteobacteria</taxon>
        <taxon>Vibrionales</taxon>
        <taxon>Vibrionaceae</taxon>
        <taxon>Vibrio</taxon>
    </lineage>
</organism>
<dbReference type="InterPro" id="IPR023885">
    <property type="entry name" value="4Fe4S-binding_SPASM_dom"/>
</dbReference>
<dbReference type="PATRIC" id="fig|45658.7.peg.3281"/>
<dbReference type="InterPro" id="IPR023867">
    <property type="entry name" value="Sulphatase_maturase_rSAM"/>
</dbReference>
<evidence type="ECO:0000256" key="7">
    <source>
        <dbReference type="ARBA" id="ARBA00023601"/>
    </source>
</evidence>
<dbReference type="GO" id="GO:0046872">
    <property type="term" value="F:metal ion binding"/>
    <property type="evidence" value="ECO:0007669"/>
    <property type="project" value="UniProtKB-KW"/>
</dbReference>
<dbReference type="RefSeq" id="WP_231893203.1">
    <property type="nucleotide sequence ID" value="NZ_CP016415.1"/>
</dbReference>
<dbReference type="SFLD" id="SFLDG01067">
    <property type="entry name" value="SPASM/twitch_domain_containing"/>
    <property type="match status" value="1"/>
</dbReference>
<dbReference type="SFLD" id="SFLDS00029">
    <property type="entry name" value="Radical_SAM"/>
    <property type="match status" value="1"/>
</dbReference>
<reference evidence="9 10" key="1">
    <citation type="submission" date="2016-07" db="EMBL/GenBank/DDBJ databases">
        <title>Genome sequencing of Vibrio scophthalmi strain VS-05, an isolated from Paralichthys olivaceus.</title>
        <authorList>
            <person name="Han H.-J."/>
        </authorList>
    </citation>
    <scope>NUCLEOTIDE SEQUENCE [LARGE SCALE GENOMIC DNA]</scope>
    <source>
        <strain evidence="9 10">VS-05</strain>
    </source>
</reference>
<evidence type="ECO:0000259" key="8">
    <source>
        <dbReference type="PROSITE" id="PS51918"/>
    </source>
</evidence>
<dbReference type="GeneID" id="96874749"/>
<evidence type="ECO:0000256" key="3">
    <source>
        <dbReference type="ARBA" id="ARBA00022691"/>
    </source>
</evidence>
<dbReference type="Pfam" id="PF13186">
    <property type="entry name" value="SPASM"/>
    <property type="match status" value="1"/>
</dbReference>
<dbReference type="SFLD" id="SFLDG01072">
    <property type="entry name" value="dehydrogenase_like"/>
    <property type="match status" value="1"/>
</dbReference>
<dbReference type="STRING" id="45658.VSVS12_03952"/>
<keyword evidence="2" id="KW-0004">4Fe-4S</keyword>
<dbReference type="EMBL" id="CP016415">
    <property type="protein sequence ID" value="ANU38360.1"/>
    <property type="molecule type" value="Genomic_DNA"/>
</dbReference>
<accession>A0A1C7FEE0</accession>
<dbReference type="Pfam" id="PF04055">
    <property type="entry name" value="Radical_SAM"/>
    <property type="match status" value="1"/>
</dbReference>
<evidence type="ECO:0000313" key="10">
    <source>
        <dbReference type="Proteomes" id="UP000092528"/>
    </source>
</evidence>
<dbReference type="InterPro" id="IPR007197">
    <property type="entry name" value="rSAM"/>
</dbReference>
<feature type="domain" description="Radical SAM core" evidence="8">
    <location>
        <begin position="42"/>
        <end position="287"/>
    </location>
</feature>
<dbReference type="InterPro" id="IPR058240">
    <property type="entry name" value="rSAM_sf"/>
</dbReference>
<dbReference type="NCBIfam" id="TIGR04085">
    <property type="entry name" value="rSAM_more_4Fe4S"/>
    <property type="match status" value="1"/>
</dbReference>
<dbReference type="Proteomes" id="UP000092528">
    <property type="component" value="Chromosome 2"/>
</dbReference>
<evidence type="ECO:0000256" key="1">
    <source>
        <dbReference type="ARBA" id="ARBA00001966"/>
    </source>
</evidence>
<keyword evidence="5" id="KW-0408">Iron</keyword>
<evidence type="ECO:0000313" key="9">
    <source>
        <dbReference type="EMBL" id="ANU38360.1"/>
    </source>
</evidence>
<dbReference type="NCBIfam" id="TIGR03942">
    <property type="entry name" value="sulfatase_rSAM"/>
    <property type="match status" value="1"/>
</dbReference>
<dbReference type="PANTHER" id="PTHR43273">
    <property type="entry name" value="ANAEROBIC SULFATASE-MATURATING ENZYME HOMOLOG ASLB-RELATED"/>
    <property type="match status" value="1"/>
</dbReference>
<dbReference type="SFLD" id="SFLDG01386">
    <property type="entry name" value="main_SPASM_domain-containing"/>
    <property type="match status" value="1"/>
</dbReference>
<keyword evidence="6" id="KW-0411">Iron-sulfur</keyword>
<dbReference type="InterPro" id="IPR047207">
    <property type="entry name" value="SPASM_anSME"/>
</dbReference>
<gene>
    <name evidence="9" type="ORF">VSVS05_03322</name>
</gene>
<dbReference type="SFLD" id="SFLDF00285">
    <property type="entry name" value="anaerobic_Ser-type_sulfatase-m"/>
    <property type="match status" value="1"/>
</dbReference>
<sequence>MTIASMRITAKTLIPLKSTTMLSASSADTTSLPANLKQMPATQAKLPFSLFFKPIGAQCNLNCRYCYYWNKPSLAGQSSEDELRSHGRIDSSILAAAIEQHIVAQPESNLPIEFIWHGGEPMLAGLGFYQNVIKVQARYLSQGKTQQRKTRAIKNTLQTNGVLISPQWAKFFADNGFMLGVSVDGPQKIHDLSRNDKKGRSSFERTMNGMKLLKTHQVEFNTLSVINNQTYSHGKEIYQFLKDYGSGYMQFQPCLDHQLDQRDEQNWSLTGKQWGKFLCSVFDEWCREDIGKIYVQFFENCLMILMGYPSQMCHHSATCGQQLAMEKDGAVYSCDHYVYPENALGRIHHSDMDASTNDADLVTQTLESIVNSTKQRAFGQMKSQTLSEQCKQCDFILLCQGGCPKYRTMENQYRHSHNVLCDGYQHFFKHALPTLIPMVSAMKNGYSAEYYGLFR</sequence>
<dbReference type="Gene3D" id="3.20.20.70">
    <property type="entry name" value="Aldolase class I"/>
    <property type="match status" value="1"/>
</dbReference>
<comment type="cofactor">
    <cofactor evidence="1">
        <name>[4Fe-4S] cluster</name>
        <dbReference type="ChEBI" id="CHEBI:49883"/>
    </cofactor>
</comment>
<dbReference type="AlphaFoldDB" id="A0A1C7FEE0"/>
<dbReference type="PANTHER" id="PTHR43273:SF3">
    <property type="entry name" value="ANAEROBIC SULFATASE-MATURATING ENZYME HOMOLOG ASLB-RELATED"/>
    <property type="match status" value="1"/>
</dbReference>
<protein>
    <submittedName>
        <fullName evidence="9">Anaerobic sulfatase-maturating enzyme</fullName>
    </submittedName>
</protein>
<keyword evidence="10" id="KW-1185">Reference proteome</keyword>
<keyword evidence="4" id="KW-0479">Metal-binding</keyword>